<dbReference type="HAMAP" id="MF_01398">
    <property type="entry name" value="ATP_synth_b_bprime"/>
    <property type="match status" value="1"/>
</dbReference>
<evidence type="ECO:0000256" key="14">
    <source>
        <dbReference type="ARBA" id="ARBA00037847"/>
    </source>
</evidence>
<dbReference type="CDD" id="cd06503">
    <property type="entry name" value="ATP-synt_Fo_b"/>
    <property type="match status" value="1"/>
</dbReference>
<dbReference type="AlphaFoldDB" id="A0A521CMR9"/>
<comment type="function">
    <text evidence="11 15">F(1)F(0) ATP synthase produces ATP from ADP in the presence of a proton or sodium gradient. F-type ATPases consist of two structural domains, F(1) containing the extramembraneous catalytic core and F(0) containing the membrane proton channel, linked together by a central stalk and a peripheral stalk. During catalysis, ATP synthesis in the catalytic domain of F(1) is coupled via a rotary mechanism of the central stalk subunits to proton translocation.</text>
</comment>
<evidence type="ECO:0000256" key="1">
    <source>
        <dbReference type="ARBA" id="ARBA00005513"/>
    </source>
</evidence>
<comment type="subcellular location">
    <subcellularLocation>
        <location evidence="15">Cell membrane</location>
        <topology evidence="15">Single-pass membrane protein</topology>
    </subcellularLocation>
    <subcellularLocation>
        <location evidence="14">Endomembrane system</location>
        <topology evidence="14">Single-pass membrane protein</topology>
    </subcellularLocation>
</comment>
<keyword evidence="17" id="KW-0175">Coiled coil</keyword>
<comment type="subunit">
    <text evidence="15">F-type ATPases have 2 components, F(1) - the catalytic core - and F(0) - the membrane proton channel. F(1) has five subunits: alpha(3), beta(3), gamma(1), delta(1), epsilon(1). F(0) has three main subunits: a(1), b(2) and c(10-14). The alpha and beta chains form an alternating ring which encloses part of the gamma chain. F(1) is attached to F(0) by a central stalk formed by the gamma and epsilon chains, while a peripheral stalk is formed by the delta and b chains.</text>
</comment>
<evidence type="ECO:0000256" key="12">
    <source>
        <dbReference type="ARBA" id="ARBA00025614"/>
    </source>
</evidence>
<keyword evidence="5 15" id="KW-0812">Transmembrane</keyword>
<keyword evidence="7 15" id="KW-1133">Transmembrane helix</keyword>
<dbReference type="InterPro" id="IPR002146">
    <property type="entry name" value="ATP_synth_b/b'su_bac/chlpt"/>
</dbReference>
<gene>
    <name evidence="15" type="primary">atpF</name>
    <name evidence="18" type="ORF">SAMN06265379_103312</name>
</gene>
<evidence type="ECO:0000256" key="6">
    <source>
        <dbReference type="ARBA" id="ARBA00022781"/>
    </source>
</evidence>
<dbReference type="InterPro" id="IPR005864">
    <property type="entry name" value="ATP_synth_F0_bsu_bac"/>
</dbReference>
<accession>A0A521CMR9</accession>
<dbReference type="InterPro" id="IPR028987">
    <property type="entry name" value="ATP_synth_B-like_membr_sf"/>
</dbReference>
<dbReference type="EMBL" id="FXTB01000003">
    <property type="protein sequence ID" value="SMO60726.1"/>
    <property type="molecule type" value="Genomic_DNA"/>
</dbReference>
<evidence type="ECO:0000313" key="18">
    <source>
        <dbReference type="EMBL" id="SMO60726.1"/>
    </source>
</evidence>
<organism evidence="18 19">
    <name type="scientific">Saccharicrinis carchari</name>
    <dbReference type="NCBI Taxonomy" id="1168039"/>
    <lineage>
        <taxon>Bacteria</taxon>
        <taxon>Pseudomonadati</taxon>
        <taxon>Bacteroidota</taxon>
        <taxon>Bacteroidia</taxon>
        <taxon>Marinilabiliales</taxon>
        <taxon>Marinilabiliaceae</taxon>
        <taxon>Saccharicrinis</taxon>
    </lineage>
</organism>
<evidence type="ECO:0000256" key="17">
    <source>
        <dbReference type="SAM" id="Coils"/>
    </source>
</evidence>
<dbReference type="Gene3D" id="1.20.5.620">
    <property type="entry name" value="F1F0 ATP synthase subunit B, membrane domain"/>
    <property type="match status" value="1"/>
</dbReference>
<dbReference type="GO" id="GO:0045259">
    <property type="term" value="C:proton-transporting ATP synthase complex"/>
    <property type="evidence" value="ECO:0007669"/>
    <property type="project" value="UniProtKB-KW"/>
</dbReference>
<dbReference type="GO" id="GO:0046961">
    <property type="term" value="F:proton-transporting ATPase activity, rotational mechanism"/>
    <property type="evidence" value="ECO:0007669"/>
    <property type="project" value="TreeGrafter"/>
</dbReference>
<evidence type="ECO:0000256" key="2">
    <source>
        <dbReference type="ARBA" id="ARBA00022448"/>
    </source>
</evidence>
<dbReference type="GO" id="GO:0046933">
    <property type="term" value="F:proton-transporting ATP synthase activity, rotational mechanism"/>
    <property type="evidence" value="ECO:0007669"/>
    <property type="project" value="UniProtKB-UniRule"/>
</dbReference>
<dbReference type="InterPro" id="IPR050059">
    <property type="entry name" value="ATP_synthase_B_chain"/>
</dbReference>
<comment type="function">
    <text evidence="12">Component of the F(0) channel, it forms part of the peripheral stalk, linking F(1) to F(0). The b'-subunit is a diverged and duplicated form of b found in plants and photosynthetic bacteria.</text>
</comment>
<reference evidence="18 19" key="1">
    <citation type="submission" date="2017-05" db="EMBL/GenBank/DDBJ databases">
        <authorList>
            <person name="Varghese N."/>
            <person name="Submissions S."/>
        </authorList>
    </citation>
    <scope>NUCLEOTIDE SEQUENCE [LARGE SCALE GENOMIC DNA]</scope>
    <source>
        <strain evidence="18 19">DSM 27040</strain>
    </source>
</reference>
<evidence type="ECO:0000256" key="7">
    <source>
        <dbReference type="ARBA" id="ARBA00022989"/>
    </source>
</evidence>
<dbReference type="PANTHER" id="PTHR33445:SF1">
    <property type="entry name" value="ATP SYNTHASE SUBUNIT B"/>
    <property type="match status" value="1"/>
</dbReference>
<evidence type="ECO:0000256" key="5">
    <source>
        <dbReference type="ARBA" id="ARBA00022692"/>
    </source>
</evidence>
<evidence type="ECO:0000256" key="9">
    <source>
        <dbReference type="ARBA" id="ARBA00023136"/>
    </source>
</evidence>
<keyword evidence="2 15" id="KW-0813">Transport</keyword>
<dbReference type="SUPFAM" id="SSF81573">
    <property type="entry name" value="F1F0 ATP synthase subunit B, membrane domain"/>
    <property type="match status" value="1"/>
</dbReference>
<keyword evidence="6 15" id="KW-0375">Hydrogen ion transport</keyword>
<evidence type="ECO:0000256" key="10">
    <source>
        <dbReference type="ARBA" id="ARBA00023310"/>
    </source>
</evidence>
<evidence type="ECO:0000256" key="15">
    <source>
        <dbReference type="HAMAP-Rule" id="MF_01398"/>
    </source>
</evidence>
<feature type="transmembrane region" description="Helical" evidence="15">
    <location>
        <begin position="12"/>
        <end position="31"/>
    </location>
</feature>
<evidence type="ECO:0000256" key="4">
    <source>
        <dbReference type="ARBA" id="ARBA00022547"/>
    </source>
</evidence>
<proteinExistence type="inferred from homology"/>
<dbReference type="Proteomes" id="UP000319040">
    <property type="component" value="Unassembled WGS sequence"/>
</dbReference>
<comment type="similarity">
    <text evidence="1 15 16">Belongs to the ATPase B chain family.</text>
</comment>
<dbReference type="GO" id="GO:0012505">
    <property type="term" value="C:endomembrane system"/>
    <property type="evidence" value="ECO:0007669"/>
    <property type="project" value="UniProtKB-SubCell"/>
</dbReference>
<feature type="coiled-coil region" evidence="17">
    <location>
        <begin position="35"/>
        <end position="135"/>
    </location>
</feature>
<dbReference type="RefSeq" id="WP_142533005.1">
    <property type="nucleotide sequence ID" value="NZ_FXTB01000003.1"/>
</dbReference>
<dbReference type="NCBIfam" id="TIGR01144">
    <property type="entry name" value="ATP_synt_b"/>
    <property type="match status" value="1"/>
</dbReference>
<evidence type="ECO:0000256" key="16">
    <source>
        <dbReference type="RuleBase" id="RU003848"/>
    </source>
</evidence>
<keyword evidence="9 15" id="KW-0472">Membrane</keyword>
<evidence type="ECO:0000256" key="3">
    <source>
        <dbReference type="ARBA" id="ARBA00022475"/>
    </source>
</evidence>
<dbReference type="PANTHER" id="PTHR33445">
    <property type="entry name" value="ATP SYNTHASE SUBUNIT B', CHLOROPLASTIC"/>
    <property type="match status" value="1"/>
</dbReference>
<keyword evidence="19" id="KW-1185">Reference proteome</keyword>
<keyword evidence="4 15" id="KW-0138">CF(0)</keyword>
<comment type="subunit">
    <text evidence="13">F-type ATPases have 2 components, F(1) - the catalytic core - and F(0) - the membrane proton channel. F(1) has five subunits: alpha(3), beta(3), gamma(1), delta(1), epsilon(1). F(0) has four main subunits: a(1), b(2) and c(10-14). The alpha and beta chains form an alternating ring which encloses part of the gamma chain. F(1) is attached to F(0) by a central stalk formed by the gamma and epsilon chains, while a peripheral stalk is formed by the delta and b chains.</text>
</comment>
<dbReference type="OrthoDB" id="9795289at2"/>
<keyword evidence="8 15" id="KW-0406">Ion transport</keyword>
<dbReference type="Pfam" id="PF00430">
    <property type="entry name" value="ATP-synt_B"/>
    <property type="match status" value="1"/>
</dbReference>
<evidence type="ECO:0000256" key="8">
    <source>
        <dbReference type="ARBA" id="ARBA00023065"/>
    </source>
</evidence>
<evidence type="ECO:0000256" key="11">
    <source>
        <dbReference type="ARBA" id="ARBA00025198"/>
    </source>
</evidence>
<dbReference type="GO" id="GO:0005886">
    <property type="term" value="C:plasma membrane"/>
    <property type="evidence" value="ECO:0007669"/>
    <property type="project" value="UniProtKB-SubCell"/>
</dbReference>
<evidence type="ECO:0000313" key="19">
    <source>
        <dbReference type="Proteomes" id="UP000319040"/>
    </source>
</evidence>
<keyword evidence="3 15" id="KW-1003">Cell membrane</keyword>
<keyword evidence="10 15" id="KW-0066">ATP synthesis</keyword>
<name>A0A521CMR9_SACCC</name>
<sequence length="165" mass="18955">MDFLLTPDPGLVFWTTVSFVILMVILKKYAWTPILDALNMRSETIEESLKAAERAKAEVENLVKVRQEMMDDARNERDELLKETRELKDKILSEAKLGASNESEKIISLARKQIEAEKNAAIKEMKKQVAELSIDIAGMLIQTELKDDQKQRAIIDKYLENINFN</sequence>
<evidence type="ECO:0000256" key="13">
    <source>
        <dbReference type="ARBA" id="ARBA00026054"/>
    </source>
</evidence>
<protein>
    <recommendedName>
        <fullName evidence="15">ATP synthase subunit b</fullName>
    </recommendedName>
    <alternativeName>
        <fullName evidence="15">ATP synthase F(0) sector subunit b</fullName>
    </alternativeName>
    <alternativeName>
        <fullName evidence="15">ATPase subunit I</fullName>
    </alternativeName>
    <alternativeName>
        <fullName evidence="15">F-type ATPase subunit b</fullName>
        <shortName evidence="15">F-ATPase subunit b</shortName>
    </alternativeName>
</protein>